<proteinExistence type="predicted"/>
<sequence length="203" mass="22408">MRAWIILGTVLVLLFLLSLVRVGGVLEYSARGLLVRIRLGRLLLTVFPMRKRARKPRPPQEKNPQPEGQREKPPKKGGTLSRVKEFLPLAAETAGRFKRKVRIDQLELELTAAASNPAAAAMAFGGANAALGMMLPLLENHFNVRQRSIRTAVDFEGSRPVIYLKAAFSLTIGQGVVLAVRLGFQALRILSQYKSGQKQKEAV</sequence>
<gene>
    <name evidence="2" type="ORF">NE579_11015</name>
</gene>
<protein>
    <submittedName>
        <fullName evidence="2">DUF2953 domain-containing protein</fullName>
    </submittedName>
</protein>
<dbReference type="InterPro" id="IPR021338">
    <property type="entry name" value="DUF2953"/>
</dbReference>
<dbReference type="Pfam" id="PF11167">
    <property type="entry name" value="DUF2953"/>
    <property type="match status" value="1"/>
</dbReference>
<dbReference type="EMBL" id="JANFYS010000022">
    <property type="protein sequence ID" value="MCQ4770985.1"/>
    <property type="molecule type" value="Genomic_DNA"/>
</dbReference>
<feature type="region of interest" description="Disordered" evidence="1">
    <location>
        <begin position="52"/>
        <end position="79"/>
    </location>
</feature>
<comment type="caution">
    <text evidence="2">The sequence shown here is derived from an EMBL/GenBank/DDBJ whole genome shotgun (WGS) entry which is preliminary data.</text>
</comment>
<name>A0AAW5JQ36_9FIRM</name>
<evidence type="ECO:0000313" key="3">
    <source>
        <dbReference type="Proteomes" id="UP001204562"/>
    </source>
</evidence>
<dbReference type="RefSeq" id="WP_256304289.1">
    <property type="nucleotide sequence ID" value="NZ_JANFYS010000022.1"/>
</dbReference>
<evidence type="ECO:0000256" key="1">
    <source>
        <dbReference type="SAM" id="MobiDB-lite"/>
    </source>
</evidence>
<evidence type="ECO:0000313" key="2">
    <source>
        <dbReference type="EMBL" id="MCQ4770985.1"/>
    </source>
</evidence>
<dbReference type="Proteomes" id="UP001204562">
    <property type="component" value="Unassembled WGS sequence"/>
</dbReference>
<organism evidence="2 3">
    <name type="scientific">Intestinimonas massiliensis</name>
    <name type="common">ex Afouda et al. 2020</name>
    <dbReference type="NCBI Taxonomy" id="1673721"/>
    <lineage>
        <taxon>Bacteria</taxon>
        <taxon>Bacillati</taxon>
        <taxon>Bacillota</taxon>
        <taxon>Clostridia</taxon>
        <taxon>Eubacteriales</taxon>
        <taxon>Intestinimonas</taxon>
    </lineage>
</organism>
<dbReference type="AlphaFoldDB" id="A0AAW5JQ36"/>
<reference evidence="2" key="1">
    <citation type="submission" date="2022-06" db="EMBL/GenBank/DDBJ databases">
        <title>Isolation of gut microbiota from human fecal samples.</title>
        <authorList>
            <person name="Pamer E.G."/>
            <person name="Barat B."/>
            <person name="Waligurski E."/>
            <person name="Medina S."/>
            <person name="Paddock L."/>
            <person name="Mostad J."/>
        </authorList>
    </citation>
    <scope>NUCLEOTIDE SEQUENCE</scope>
    <source>
        <strain evidence="2">DFI.9.91</strain>
    </source>
</reference>
<accession>A0AAW5JQ36</accession>